<accession>A0A3E0DZN2</accession>
<reference evidence="5 6" key="1">
    <citation type="submission" date="2018-08" db="EMBL/GenBank/DDBJ databases">
        <title>Genomic Encyclopedia of Archaeal and Bacterial Type Strains, Phase II (KMG-II): from individual species to whole genera.</title>
        <authorList>
            <person name="Goeker M."/>
        </authorList>
    </citation>
    <scope>NUCLEOTIDE SEQUENCE [LARGE SCALE GENOMIC DNA]</scope>
    <source>
        <strain evidence="5 6">DSM 15986</strain>
    </source>
</reference>
<dbReference type="EMBL" id="QUNF01000004">
    <property type="protein sequence ID" value="REG91522.1"/>
    <property type="molecule type" value="Genomic_DNA"/>
</dbReference>
<comment type="similarity">
    <text evidence="1">Belongs to the glycosyltransferase 2 family.</text>
</comment>
<protein>
    <submittedName>
        <fullName evidence="5">GT2 family glycosyltransferase</fullName>
    </submittedName>
</protein>
<gene>
    <name evidence="5" type="ORF">C8N25_104136</name>
</gene>
<dbReference type="InterPro" id="IPR029044">
    <property type="entry name" value="Nucleotide-diphossugar_trans"/>
</dbReference>
<organism evidence="5 6">
    <name type="scientific">Algoriphagus antarcticus</name>
    <dbReference type="NCBI Taxonomy" id="238540"/>
    <lineage>
        <taxon>Bacteria</taxon>
        <taxon>Pseudomonadati</taxon>
        <taxon>Bacteroidota</taxon>
        <taxon>Cytophagia</taxon>
        <taxon>Cytophagales</taxon>
        <taxon>Cyclobacteriaceae</taxon>
        <taxon>Algoriphagus</taxon>
    </lineage>
</organism>
<name>A0A3E0DZN2_9BACT</name>
<evidence type="ECO:0000313" key="6">
    <source>
        <dbReference type="Proteomes" id="UP000256405"/>
    </source>
</evidence>
<keyword evidence="6" id="KW-1185">Reference proteome</keyword>
<evidence type="ECO:0000259" key="4">
    <source>
        <dbReference type="Pfam" id="PF00535"/>
    </source>
</evidence>
<evidence type="ECO:0000256" key="3">
    <source>
        <dbReference type="ARBA" id="ARBA00022679"/>
    </source>
</evidence>
<dbReference type="Pfam" id="PF00535">
    <property type="entry name" value="Glycos_transf_2"/>
    <property type="match status" value="1"/>
</dbReference>
<keyword evidence="3 5" id="KW-0808">Transferase</keyword>
<dbReference type="SUPFAM" id="SSF53448">
    <property type="entry name" value="Nucleotide-diphospho-sugar transferases"/>
    <property type="match status" value="1"/>
</dbReference>
<dbReference type="PANTHER" id="PTHR43179:SF12">
    <property type="entry name" value="GALACTOFURANOSYLTRANSFERASE GLFT2"/>
    <property type="match status" value="1"/>
</dbReference>
<evidence type="ECO:0000313" key="5">
    <source>
        <dbReference type="EMBL" id="REG91522.1"/>
    </source>
</evidence>
<dbReference type="InterPro" id="IPR001173">
    <property type="entry name" value="Glyco_trans_2-like"/>
</dbReference>
<dbReference type="AlphaFoldDB" id="A0A3E0DZN2"/>
<evidence type="ECO:0000256" key="1">
    <source>
        <dbReference type="ARBA" id="ARBA00006739"/>
    </source>
</evidence>
<dbReference type="Proteomes" id="UP000256405">
    <property type="component" value="Unassembled WGS sequence"/>
</dbReference>
<proteinExistence type="inferred from homology"/>
<feature type="domain" description="Glycosyltransferase 2-like" evidence="4">
    <location>
        <begin position="3"/>
        <end position="126"/>
    </location>
</feature>
<sequence>MLLVTYNRPDLLKHLLNAVQHFNWNYTDFVIVDNASDPATQLILEECKSILNLTIVSLAENIGHGAGLASGLDQLKELNTELDYVVFLEDDSIPKANYLSFLLAKIQDTRYSMISSAGSLVSLGKRRALKPTDSEILTADFALFDGAIARFQDLLKVGFPVRDWFMMFDDFEYCYRIRKEGFNIGVVANPHLEILHEGWGGGVSHSHLWRSYYQSRNYILFVRLHFTWWNFFDCLILQNKRLIGGLISGATWNLTRMRVLGIGDGLKNFKGKSLNPKTLKRNLLK</sequence>
<dbReference type="PANTHER" id="PTHR43179">
    <property type="entry name" value="RHAMNOSYLTRANSFERASE WBBL"/>
    <property type="match status" value="1"/>
</dbReference>
<keyword evidence="2" id="KW-0328">Glycosyltransferase</keyword>
<evidence type="ECO:0000256" key="2">
    <source>
        <dbReference type="ARBA" id="ARBA00022676"/>
    </source>
</evidence>
<dbReference type="GO" id="GO:0016757">
    <property type="term" value="F:glycosyltransferase activity"/>
    <property type="evidence" value="ECO:0007669"/>
    <property type="project" value="UniProtKB-KW"/>
</dbReference>
<comment type="caution">
    <text evidence="5">The sequence shown here is derived from an EMBL/GenBank/DDBJ whole genome shotgun (WGS) entry which is preliminary data.</text>
</comment>
<dbReference type="Gene3D" id="3.90.550.10">
    <property type="entry name" value="Spore Coat Polysaccharide Biosynthesis Protein SpsA, Chain A"/>
    <property type="match status" value="1"/>
</dbReference>